<gene>
    <name evidence="1" type="ORF">PhaeoP88_02431</name>
</gene>
<evidence type="ECO:0000313" key="1">
    <source>
        <dbReference type="EMBL" id="AUQ99786.1"/>
    </source>
</evidence>
<organism evidence="1 2">
    <name type="scientific">Phaeobacter inhibens</name>
    <dbReference type="NCBI Taxonomy" id="221822"/>
    <lineage>
        <taxon>Bacteria</taxon>
        <taxon>Pseudomonadati</taxon>
        <taxon>Pseudomonadota</taxon>
        <taxon>Alphaproteobacteria</taxon>
        <taxon>Rhodobacterales</taxon>
        <taxon>Roseobacteraceae</taxon>
        <taxon>Phaeobacter</taxon>
    </lineage>
</organism>
<sequence length="60" mass="6443">MSGPVSFWEVVSRAQELGCKALSLLGESCTADKFPLWAGAAMHYRLKATSAERGLNTDAL</sequence>
<dbReference type="Proteomes" id="UP000236447">
    <property type="component" value="Chromosome"/>
</dbReference>
<dbReference type="EMBL" id="CP010725">
    <property type="protein sequence ID" value="AUQ99786.1"/>
    <property type="molecule type" value="Genomic_DNA"/>
</dbReference>
<protein>
    <submittedName>
        <fullName evidence="1">Uncharacterized protein</fullName>
    </submittedName>
</protein>
<proteinExistence type="predicted"/>
<dbReference type="AlphaFoldDB" id="A0A2I7KB02"/>
<evidence type="ECO:0000313" key="2">
    <source>
        <dbReference type="Proteomes" id="UP000236447"/>
    </source>
</evidence>
<accession>A0A2I7KB02</accession>
<reference evidence="1 2" key="2">
    <citation type="journal article" date="2017" name="Genome Biol. Evol.">
        <title>Trajectories and Drivers of Genome Evolution in Surface-Associated Marine Phaeobacter.</title>
        <authorList>
            <person name="Freese H.M."/>
            <person name="Sikorski J."/>
            <person name="Bunk B."/>
            <person name="Scheuner C."/>
            <person name="Meier-Kolthoff J.P."/>
            <person name="Sproer C."/>
            <person name="Gram L."/>
            <person name="Overmann J."/>
        </authorList>
    </citation>
    <scope>NUCLEOTIDE SEQUENCE [LARGE SCALE GENOMIC DNA]</scope>
    <source>
        <strain evidence="1 2">P88</strain>
    </source>
</reference>
<name>A0A2I7KB02_9RHOB</name>
<reference evidence="1 2" key="1">
    <citation type="journal article" date="2017" name="Front. Microbiol.">
        <title>Phaeobacter piscinae sp. nov., a species of the Roseobacter group and potential aquaculture probiont.</title>
        <authorList>
            <person name="Sonnenschein E.C."/>
            <person name="Phippen C.B.W."/>
            <person name="Nielsen K.F."/>
            <person name="Mateiu R.V."/>
            <person name="Melchiorsen J."/>
            <person name="Gram L."/>
            <person name="Overmann J."/>
            <person name="Freese H.M."/>
        </authorList>
    </citation>
    <scope>NUCLEOTIDE SEQUENCE [LARGE SCALE GENOMIC DNA]</scope>
    <source>
        <strain evidence="1 2">P88</strain>
    </source>
</reference>